<dbReference type="Proteomes" id="UP001195483">
    <property type="component" value="Unassembled WGS sequence"/>
</dbReference>
<accession>A0AAE0RW09</accession>
<name>A0AAE0RW09_9BIVA</name>
<dbReference type="EMBL" id="JAEAOA010001107">
    <property type="protein sequence ID" value="KAK3580672.1"/>
    <property type="molecule type" value="Genomic_DNA"/>
</dbReference>
<proteinExistence type="predicted"/>
<dbReference type="AlphaFoldDB" id="A0AAE0RW09"/>
<evidence type="ECO:0000313" key="1">
    <source>
        <dbReference type="EMBL" id="KAK3580672.1"/>
    </source>
</evidence>
<sequence>MVKVAFISGMVWVGMEPKPMAESQGILGRGSSLMTFRKVENVDLTCTLAALLARRVKVEDIEALQNIGKRRHMLYAKGDESILEDGVIEVNYGLLSCIKFPSDISVDKGVSFKKIYSHISNVKSNRASIEWREGEIIEMILACEDSQILTLMPAVIPQLYTTLYMTAKE</sequence>
<reference evidence="1" key="2">
    <citation type="journal article" date="2021" name="Genome Biol. Evol.">
        <title>Developing a high-quality reference genome for a parasitic bivalve with doubly uniparental inheritance (Bivalvia: Unionida).</title>
        <authorList>
            <person name="Smith C.H."/>
        </authorList>
    </citation>
    <scope>NUCLEOTIDE SEQUENCE</scope>
    <source>
        <strain evidence="1">CHS0354</strain>
        <tissue evidence="1">Mantle</tissue>
    </source>
</reference>
<reference evidence="1" key="3">
    <citation type="submission" date="2023-05" db="EMBL/GenBank/DDBJ databases">
        <authorList>
            <person name="Smith C.H."/>
        </authorList>
    </citation>
    <scope>NUCLEOTIDE SEQUENCE</scope>
    <source>
        <strain evidence="1">CHS0354</strain>
        <tissue evidence="1">Mantle</tissue>
    </source>
</reference>
<organism evidence="1 2">
    <name type="scientific">Potamilus streckersoni</name>
    <dbReference type="NCBI Taxonomy" id="2493646"/>
    <lineage>
        <taxon>Eukaryota</taxon>
        <taxon>Metazoa</taxon>
        <taxon>Spiralia</taxon>
        <taxon>Lophotrochozoa</taxon>
        <taxon>Mollusca</taxon>
        <taxon>Bivalvia</taxon>
        <taxon>Autobranchia</taxon>
        <taxon>Heteroconchia</taxon>
        <taxon>Palaeoheterodonta</taxon>
        <taxon>Unionida</taxon>
        <taxon>Unionoidea</taxon>
        <taxon>Unionidae</taxon>
        <taxon>Ambleminae</taxon>
        <taxon>Lampsilini</taxon>
        <taxon>Potamilus</taxon>
    </lineage>
</organism>
<keyword evidence="2" id="KW-1185">Reference proteome</keyword>
<gene>
    <name evidence="1" type="ORF">CHS0354_017950</name>
</gene>
<reference evidence="1" key="1">
    <citation type="journal article" date="2021" name="Genome Biol. Evol.">
        <title>A High-Quality Reference Genome for a Parasitic Bivalve with Doubly Uniparental Inheritance (Bivalvia: Unionida).</title>
        <authorList>
            <person name="Smith C.H."/>
        </authorList>
    </citation>
    <scope>NUCLEOTIDE SEQUENCE</scope>
    <source>
        <strain evidence="1">CHS0354</strain>
    </source>
</reference>
<protein>
    <submittedName>
        <fullName evidence="1">Uncharacterized protein</fullName>
    </submittedName>
</protein>
<evidence type="ECO:0000313" key="2">
    <source>
        <dbReference type="Proteomes" id="UP001195483"/>
    </source>
</evidence>
<comment type="caution">
    <text evidence="1">The sequence shown here is derived from an EMBL/GenBank/DDBJ whole genome shotgun (WGS) entry which is preliminary data.</text>
</comment>